<organism evidence="1 2">
    <name type="scientific">Macrosiphum euphorbiae</name>
    <name type="common">potato aphid</name>
    <dbReference type="NCBI Taxonomy" id="13131"/>
    <lineage>
        <taxon>Eukaryota</taxon>
        <taxon>Metazoa</taxon>
        <taxon>Ecdysozoa</taxon>
        <taxon>Arthropoda</taxon>
        <taxon>Hexapoda</taxon>
        <taxon>Insecta</taxon>
        <taxon>Pterygota</taxon>
        <taxon>Neoptera</taxon>
        <taxon>Paraneoptera</taxon>
        <taxon>Hemiptera</taxon>
        <taxon>Sternorrhyncha</taxon>
        <taxon>Aphidomorpha</taxon>
        <taxon>Aphidoidea</taxon>
        <taxon>Aphididae</taxon>
        <taxon>Macrosiphini</taxon>
        <taxon>Macrosiphum</taxon>
    </lineage>
</organism>
<dbReference type="AlphaFoldDB" id="A0AAV0Y4P1"/>
<evidence type="ECO:0000313" key="1">
    <source>
        <dbReference type="EMBL" id="CAI6374928.1"/>
    </source>
</evidence>
<comment type="caution">
    <text evidence="1">The sequence shown here is derived from an EMBL/GenBank/DDBJ whole genome shotgun (WGS) entry which is preliminary data.</text>
</comment>
<sequence length="118" mass="13105">MDSPTKKISFGKISTPFDEDLEDRIVELSFDDNTLNMETDTTNVDLKTVVDDMDSESDGEVNIFIGKHDINEEPYIDTLIEEDSLLNDEIKTLFNDSCSVSVSLTQSGLACVGLEGLY</sequence>
<evidence type="ECO:0000313" key="2">
    <source>
        <dbReference type="Proteomes" id="UP001160148"/>
    </source>
</evidence>
<gene>
    <name evidence="1" type="ORF">MEUPH1_LOCUS28498</name>
</gene>
<proteinExistence type="predicted"/>
<accession>A0AAV0Y4P1</accession>
<keyword evidence="2" id="KW-1185">Reference proteome</keyword>
<protein>
    <submittedName>
        <fullName evidence="1">Uncharacterized protein</fullName>
    </submittedName>
</protein>
<name>A0AAV0Y4P1_9HEMI</name>
<dbReference type="Proteomes" id="UP001160148">
    <property type="component" value="Unassembled WGS sequence"/>
</dbReference>
<reference evidence="1 2" key="1">
    <citation type="submission" date="2023-01" db="EMBL/GenBank/DDBJ databases">
        <authorList>
            <person name="Whitehead M."/>
        </authorList>
    </citation>
    <scope>NUCLEOTIDE SEQUENCE [LARGE SCALE GENOMIC DNA]</scope>
</reference>
<dbReference type="EMBL" id="CARXXK010001250">
    <property type="protein sequence ID" value="CAI6374928.1"/>
    <property type="molecule type" value="Genomic_DNA"/>
</dbReference>